<organism evidence="1 2">
    <name type="scientific">Caudoviricetes sp. vir249</name>
    <dbReference type="NCBI Taxonomy" id="3068355"/>
    <lineage>
        <taxon>Viruses</taxon>
        <taxon>Duplodnaviria</taxon>
        <taxon>Heunggongvirae</taxon>
        <taxon>Uroviricota</taxon>
        <taxon>Caudoviricetes</taxon>
    </lineage>
</organism>
<name>A0AA86YAF1_9CAUD</name>
<accession>A0AA86YAF1</accession>
<evidence type="ECO:0000313" key="2">
    <source>
        <dbReference type="Proteomes" id="UP001303695"/>
    </source>
</evidence>
<keyword evidence="2" id="KW-1185">Reference proteome</keyword>
<sequence>MSIKVNMELYHYISSQKRENESFEKCIIRLLKAFPVSDFEKGQFRRNVVISPEAVSFIKEYAITEGETIETILTRLFLKK</sequence>
<protein>
    <submittedName>
        <fullName evidence="1">Uncharacterized protein</fullName>
    </submittedName>
</protein>
<evidence type="ECO:0000313" key="1">
    <source>
        <dbReference type="EMBL" id="DBA35446.1"/>
    </source>
</evidence>
<gene>
    <name evidence="1" type="ORF">vir249_00001</name>
</gene>
<dbReference type="Proteomes" id="UP001303695">
    <property type="component" value="Segment"/>
</dbReference>
<reference evidence="1 2" key="1">
    <citation type="journal article" date="2023" name="Nat. Microbiol.">
        <title>A compendium of viruses from methanogenic archaea reveals their diversity and adaptations to the gut environment.</title>
        <authorList>
            <person name="Medvedeva S."/>
            <person name="Borrel G."/>
            <person name="Krupovic M."/>
            <person name="Gribaldo S."/>
        </authorList>
    </citation>
    <scope>NUCLEOTIDE SEQUENCE [LARGE SCALE GENOMIC DNA]</scope>
</reference>
<dbReference type="RefSeq" id="YP_013605226.1">
    <property type="nucleotide sequence ID" value="NC_133254.1"/>
</dbReference>
<proteinExistence type="predicted"/>
<dbReference type="GeneID" id="300198863"/>
<dbReference type="EMBL" id="BK063678">
    <property type="protein sequence ID" value="DBA35446.1"/>
    <property type="molecule type" value="Genomic_DNA"/>
</dbReference>